<evidence type="ECO:0000313" key="3">
    <source>
        <dbReference type="Proteomes" id="UP001485459"/>
    </source>
</evidence>
<keyword evidence="3" id="KW-1185">Reference proteome</keyword>
<feature type="chain" id="PRO_5045428219" evidence="1">
    <location>
        <begin position="21"/>
        <end position="564"/>
    </location>
</feature>
<keyword evidence="1" id="KW-0732">Signal</keyword>
<organism evidence="2 3">
    <name type="scientific">Chitinophaga pollutisoli</name>
    <dbReference type="NCBI Taxonomy" id="3133966"/>
    <lineage>
        <taxon>Bacteria</taxon>
        <taxon>Pseudomonadati</taxon>
        <taxon>Bacteroidota</taxon>
        <taxon>Chitinophagia</taxon>
        <taxon>Chitinophagales</taxon>
        <taxon>Chitinophagaceae</taxon>
        <taxon>Chitinophaga</taxon>
    </lineage>
</organism>
<evidence type="ECO:0000256" key="1">
    <source>
        <dbReference type="SAM" id="SignalP"/>
    </source>
</evidence>
<feature type="signal peptide" evidence="1">
    <location>
        <begin position="1"/>
        <end position="20"/>
    </location>
</feature>
<evidence type="ECO:0000313" key="2">
    <source>
        <dbReference type="EMBL" id="WZN43290.1"/>
    </source>
</evidence>
<dbReference type="RefSeq" id="WP_341838106.1">
    <property type="nucleotide sequence ID" value="NZ_CP149822.1"/>
</dbReference>
<dbReference type="Proteomes" id="UP001485459">
    <property type="component" value="Chromosome"/>
</dbReference>
<sequence length="564" mass="63275">MKGMITLLCSVLCYGGSALAQDAVTLNQPDSGYRGIWYSNQPSQDEYKYKYSGGLGTYPANHYPFSVYAKAVNKTFFCYGGTDATGSTLLHMVSYFDHNTGLVPRPTVVLDKKTDDAHDNPVLNIDEDGYIWLFSTAHGTSGPSYIHKSIKPYDISAFVQVRPTKLVDGTEVPMNNFSYLQAWFQPGKGFIHLFTHYDRNVIPGQPAKPRRTISYMTSPDGIRYSAWTDIGAIEEGHYQTSGQAGTKLGSAFNFHPVVKEGNGLNYRSNLYYVQTTDFGKSWTTAEGEPLQLPLRTRDNIALVKDYYSQGLNVYINDLAFDNEGRPVILYVTGKGYEAGPANGPRTWHTARFTGRSWEILPVTISDNNYDMGSLYVDGKGVWRIVGPTAEGAQAYNTGGEMVLWTSRDQGRTWASRKMTANSPYNHSYARRPVNVHDGFYAFWADGHGRKKSASRLYFSDKKGNVYLLPESMHSEFAKPQQVKLKKEKEKQKNNMKKYRTYLLLLWSMIPQAIMAQQTDARLTNLGPQVSATMIQGSLFLEDGKGKEWLYTVVRGSPLICLGMM</sequence>
<dbReference type="Pfam" id="PF15892">
    <property type="entry name" value="BNR_4"/>
    <property type="match status" value="1"/>
</dbReference>
<gene>
    <name evidence="2" type="ORF">WJU16_09635</name>
</gene>
<dbReference type="InterPro" id="IPR036278">
    <property type="entry name" value="Sialidase_sf"/>
</dbReference>
<dbReference type="SUPFAM" id="SSF50939">
    <property type="entry name" value="Sialidases"/>
    <property type="match status" value="1"/>
</dbReference>
<protein>
    <submittedName>
        <fullName evidence="2">BNR-4 repeat-containing protein</fullName>
    </submittedName>
</protein>
<proteinExistence type="predicted"/>
<accession>A0ABZ2YU10</accession>
<name>A0ABZ2YU10_9BACT</name>
<reference evidence="3" key="1">
    <citation type="submission" date="2024-03" db="EMBL/GenBank/DDBJ databases">
        <title>Chitinophaga horti sp. nov., isolated from garden soil.</title>
        <authorList>
            <person name="Lee D.S."/>
            <person name="Han D.M."/>
            <person name="Baek J.H."/>
            <person name="Choi D.G."/>
            <person name="Jeon J.H."/>
            <person name="Jeon C.O."/>
        </authorList>
    </citation>
    <scope>NUCLEOTIDE SEQUENCE [LARGE SCALE GENOMIC DNA]</scope>
    <source>
        <strain evidence="3">GPA1</strain>
    </source>
</reference>
<dbReference type="EMBL" id="CP149822">
    <property type="protein sequence ID" value="WZN43290.1"/>
    <property type="molecule type" value="Genomic_DNA"/>
</dbReference>
<dbReference type="CDD" id="cd15482">
    <property type="entry name" value="Sialidase_non-viral"/>
    <property type="match status" value="1"/>
</dbReference>